<dbReference type="EMBL" id="BAAAPZ010000002">
    <property type="protein sequence ID" value="GAA2091370.1"/>
    <property type="molecule type" value="Genomic_DNA"/>
</dbReference>
<organism evidence="13 14">
    <name type="scientific">Brevibacterium salitolerans</name>
    <dbReference type="NCBI Taxonomy" id="1403566"/>
    <lineage>
        <taxon>Bacteria</taxon>
        <taxon>Bacillati</taxon>
        <taxon>Actinomycetota</taxon>
        <taxon>Actinomycetes</taxon>
        <taxon>Micrococcales</taxon>
        <taxon>Brevibacteriaceae</taxon>
        <taxon>Brevibacterium</taxon>
    </lineage>
</organism>
<evidence type="ECO:0000256" key="12">
    <source>
        <dbReference type="SAM" id="Phobius"/>
    </source>
</evidence>
<dbReference type="RefSeq" id="WP_344335421.1">
    <property type="nucleotide sequence ID" value="NZ_BAAAPZ010000002.1"/>
</dbReference>
<feature type="transmembrane region" description="Helical" evidence="12">
    <location>
        <begin position="126"/>
        <end position="146"/>
    </location>
</feature>
<evidence type="ECO:0000256" key="9">
    <source>
        <dbReference type="ARBA" id="ARBA00023136"/>
    </source>
</evidence>
<dbReference type="InterPro" id="IPR050450">
    <property type="entry name" value="COX15/CtaA_HemeA_synthase"/>
</dbReference>
<keyword evidence="4" id="KW-0479">Metal-binding</keyword>
<keyword evidence="6" id="KW-0560">Oxidoreductase</keyword>
<dbReference type="PANTHER" id="PTHR35457">
    <property type="entry name" value="HEME A SYNTHASE"/>
    <property type="match status" value="1"/>
</dbReference>
<comment type="pathway">
    <text evidence="11">Porphyrin-containing compound metabolism.</text>
</comment>
<evidence type="ECO:0000256" key="7">
    <source>
        <dbReference type="ARBA" id="ARBA00023004"/>
    </source>
</evidence>
<evidence type="ECO:0000256" key="8">
    <source>
        <dbReference type="ARBA" id="ARBA00023133"/>
    </source>
</evidence>
<keyword evidence="9 12" id="KW-0472">Membrane</keyword>
<evidence type="ECO:0000256" key="11">
    <source>
        <dbReference type="ARBA" id="ARBA00023444"/>
    </source>
</evidence>
<protein>
    <submittedName>
        <fullName evidence="13">COX15/CtaA family protein</fullName>
    </submittedName>
</protein>
<keyword evidence="14" id="KW-1185">Reference proteome</keyword>
<reference evidence="13 14" key="1">
    <citation type="journal article" date="2019" name="Int. J. Syst. Evol. Microbiol.">
        <title>The Global Catalogue of Microorganisms (GCM) 10K type strain sequencing project: providing services to taxonomists for standard genome sequencing and annotation.</title>
        <authorList>
            <consortium name="The Broad Institute Genomics Platform"/>
            <consortium name="The Broad Institute Genome Sequencing Center for Infectious Disease"/>
            <person name="Wu L."/>
            <person name="Ma J."/>
        </authorList>
    </citation>
    <scope>NUCLEOTIDE SEQUENCE [LARGE SCALE GENOMIC DNA]</scope>
    <source>
        <strain evidence="13 14">JCM 15900</strain>
    </source>
</reference>
<keyword evidence="8" id="KW-0350">Heme biosynthesis</keyword>
<sequence>MTTGTRSTTRLQRSLAWTMLVAQSVLVFTGALVRLTGSGLGCAEWPTCNDGNLTPVGELSMHSAIEFGNRLLGVALAVVGVLTILLLWRSRRARPDLFWFAVGLTAIVPVQAVLGGISVLTELNPWIVAGHLVPSLLAVAASALFVRRAYDSGLPAEPAGTRAQRILAWTAYVCVWITVVMGMLVTGAGPHAGDEASARNGLDTLLMARLHAAPVYVLCAALLGLLVLNRRQAADDPAEARRTLAPLLVTIVVVLAQGVVGYVQFFTGVPWMLVSVHIVGICLVLAASTAMLDSQYRRPSFAQADAPRTDAASPMSSV</sequence>
<evidence type="ECO:0000256" key="10">
    <source>
        <dbReference type="ARBA" id="ARBA00023157"/>
    </source>
</evidence>
<feature type="transmembrane region" description="Helical" evidence="12">
    <location>
        <begin position="15"/>
        <end position="35"/>
    </location>
</feature>
<dbReference type="InterPro" id="IPR003780">
    <property type="entry name" value="COX15/CtaA_fam"/>
</dbReference>
<feature type="transmembrane region" description="Helical" evidence="12">
    <location>
        <begin position="271"/>
        <end position="292"/>
    </location>
</feature>
<keyword evidence="10" id="KW-1015">Disulfide bond</keyword>
<evidence type="ECO:0000256" key="1">
    <source>
        <dbReference type="ARBA" id="ARBA00004141"/>
    </source>
</evidence>
<evidence type="ECO:0000256" key="6">
    <source>
        <dbReference type="ARBA" id="ARBA00023002"/>
    </source>
</evidence>
<keyword evidence="7" id="KW-0408">Iron</keyword>
<gene>
    <name evidence="13" type="ORF">GCM10009823_08450</name>
</gene>
<evidence type="ECO:0000256" key="2">
    <source>
        <dbReference type="ARBA" id="ARBA00022475"/>
    </source>
</evidence>
<accession>A0ABN2WFS2</accession>
<feature type="transmembrane region" description="Helical" evidence="12">
    <location>
        <begin position="97"/>
        <end position="120"/>
    </location>
</feature>
<feature type="transmembrane region" description="Helical" evidence="12">
    <location>
        <begin position="208"/>
        <end position="228"/>
    </location>
</feature>
<feature type="transmembrane region" description="Helical" evidence="12">
    <location>
        <begin position="71"/>
        <end position="88"/>
    </location>
</feature>
<keyword evidence="2" id="KW-1003">Cell membrane</keyword>
<evidence type="ECO:0000256" key="3">
    <source>
        <dbReference type="ARBA" id="ARBA00022692"/>
    </source>
</evidence>
<feature type="transmembrane region" description="Helical" evidence="12">
    <location>
        <begin position="244"/>
        <end position="265"/>
    </location>
</feature>
<keyword evidence="3 12" id="KW-0812">Transmembrane</keyword>
<feature type="transmembrane region" description="Helical" evidence="12">
    <location>
        <begin position="166"/>
        <end position="188"/>
    </location>
</feature>
<evidence type="ECO:0000313" key="13">
    <source>
        <dbReference type="EMBL" id="GAA2091370.1"/>
    </source>
</evidence>
<evidence type="ECO:0000313" key="14">
    <source>
        <dbReference type="Proteomes" id="UP001500984"/>
    </source>
</evidence>
<proteinExistence type="predicted"/>
<comment type="subcellular location">
    <subcellularLocation>
        <location evidence="1">Membrane</location>
        <topology evidence="1">Multi-pass membrane protein</topology>
    </subcellularLocation>
</comment>
<keyword evidence="5 12" id="KW-1133">Transmembrane helix</keyword>
<comment type="caution">
    <text evidence="13">The sequence shown here is derived from an EMBL/GenBank/DDBJ whole genome shotgun (WGS) entry which is preliminary data.</text>
</comment>
<name>A0ABN2WFS2_9MICO</name>
<evidence type="ECO:0000256" key="4">
    <source>
        <dbReference type="ARBA" id="ARBA00022723"/>
    </source>
</evidence>
<evidence type="ECO:0000256" key="5">
    <source>
        <dbReference type="ARBA" id="ARBA00022989"/>
    </source>
</evidence>
<dbReference type="Proteomes" id="UP001500984">
    <property type="component" value="Unassembled WGS sequence"/>
</dbReference>
<dbReference type="Pfam" id="PF02628">
    <property type="entry name" value="COX15-CtaA"/>
    <property type="match status" value="1"/>
</dbReference>
<dbReference type="PANTHER" id="PTHR35457:SF1">
    <property type="entry name" value="HEME A SYNTHASE"/>
    <property type="match status" value="1"/>
</dbReference>